<dbReference type="EMBL" id="GISG01288658">
    <property type="protein sequence ID" value="MBA4680869.1"/>
    <property type="molecule type" value="Transcribed_RNA"/>
</dbReference>
<organism evidence="1">
    <name type="scientific">Opuntia streptacantha</name>
    <name type="common">Prickly pear cactus</name>
    <name type="synonym">Opuntia cardona</name>
    <dbReference type="NCBI Taxonomy" id="393608"/>
    <lineage>
        <taxon>Eukaryota</taxon>
        <taxon>Viridiplantae</taxon>
        <taxon>Streptophyta</taxon>
        <taxon>Embryophyta</taxon>
        <taxon>Tracheophyta</taxon>
        <taxon>Spermatophyta</taxon>
        <taxon>Magnoliopsida</taxon>
        <taxon>eudicotyledons</taxon>
        <taxon>Gunneridae</taxon>
        <taxon>Pentapetalae</taxon>
        <taxon>Caryophyllales</taxon>
        <taxon>Cactineae</taxon>
        <taxon>Cactaceae</taxon>
        <taxon>Opuntioideae</taxon>
        <taxon>Opuntia</taxon>
    </lineage>
</organism>
<dbReference type="AlphaFoldDB" id="A0A7C9FQQ4"/>
<reference evidence="1" key="2">
    <citation type="submission" date="2020-07" db="EMBL/GenBank/DDBJ databases">
        <authorList>
            <person name="Vera ALvarez R."/>
            <person name="Arias-Moreno D.M."/>
            <person name="Jimenez-Jacinto V."/>
            <person name="Jimenez-Bremont J.F."/>
            <person name="Swaminathan K."/>
            <person name="Moose S.P."/>
            <person name="Guerrero-Gonzalez M.L."/>
            <person name="Marino-Ramirez L."/>
            <person name="Landsman D."/>
            <person name="Rodriguez-Kessler M."/>
            <person name="Delgado-Sanchez P."/>
        </authorList>
    </citation>
    <scope>NUCLEOTIDE SEQUENCE</scope>
    <source>
        <tissue evidence="1">Cladode</tissue>
    </source>
</reference>
<protein>
    <submittedName>
        <fullName evidence="1">Uncharacterized protein</fullName>
    </submittedName>
</protein>
<accession>A0A7C9FQQ4</accession>
<sequence length="144" mass="16184">MQHDSNFVKDVVVIVMTHQLPDLICIPTNLSGNKTEPALIESFTHAALSRKAFTAQPYKNLVVCNFFVHRITGSFGVSNFKDLLPLGRGGEGISERTIPPCFRSSASISFSFFLENPVSKNSNPWNIILFLPFMRQFVRRSFTS</sequence>
<reference evidence="1" key="1">
    <citation type="journal article" date="2013" name="J. Plant Res.">
        <title>Effect of fungi and light on seed germination of three Opuntia species from semiarid lands of central Mexico.</title>
        <authorList>
            <person name="Delgado-Sanchez P."/>
            <person name="Jimenez-Bremont J.F."/>
            <person name="Guerrero-Gonzalez Mde L."/>
            <person name="Flores J."/>
        </authorList>
    </citation>
    <scope>NUCLEOTIDE SEQUENCE</scope>
    <source>
        <tissue evidence="1">Cladode</tissue>
    </source>
</reference>
<evidence type="ECO:0000313" key="1">
    <source>
        <dbReference type="EMBL" id="MBA4680869.1"/>
    </source>
</evidence>
<name>A0A7C9FQQ4_OPUST</name>
<proteinExistence type="predicted"/>